<feature type="signal peptide" evidence="2">
    <location>
        <begin position="1"/>
        <end position="27"/>
    </location>
</feature>
<name>A0A9N8M4H5_9BASI</name>
<evidence type="ECO:0000313" key="3">
    <source>
        <dbReference type="EMBL" id="CAD6956890.1"/>
    </source>
</evidence>
<evidence type="ECO:0000313" key="4">
    <source>
        <dbReference type="Proteomes" id="UP000836404"/>
    </source>
</evidence>
<feature type="compositionally biased region" description="Polar residues" evidence="1">
    <location>
        <begin position="63"/>
        <end position="82"/>
    </location>
</feature>
<feature type="compositionally biased region" description="Low complexity" evidence="1">
    <location>
        <begin position="211"/>
        <end position="224"/>
    </location>
</feature>
<feature type="compositionally biased region" description="Polar residues" evidence="1">
    <location>
        <begin position="325"/>
        <end position="339"/>
    </location>
</feature>
<dbReference type="Proteomes" id="UP000836404">
    <property type="component" value="Unassembled WGS sequence"/>
</dbReference>
<evidence type="ECO:0000256" key="1">
    <source>
        <dbReference type="SAM" id="MobiDB-lite"/>
    </source>
</evidence>
<organism evidence="3 4">
    <name type="scientific">Tilletia laevis</name>
    <dbReference type="NCBI Taxonomy" id="157183"/>
    <lineage>
        <taxon>Eukaryota</taxon>
        <taxon>Fungi</taxon>
        <taxon>Dikarya</taxon>
        <taxon>Basidiomycota</taxon>
        <taxon>Ustilaginomycotina</taxon>
        <taxon>Exobasidiomycetes</taxon>
        <taxon>Tilletiales</taxon>
        <taxon>Tilletiaceae</taxon>
        <taxon>Tilletia</taxon>
    </lineage>
</organism>
<reference evidence="3 4" key="1">
    <citation type="submission" date="2020-10" db="EMBL/GenBank/DDBJ databases">
        <authorList>
            <person name="Sedaghatjoo S."/>
        </authorList>
    </citation>
    <scope>NUCLEOTIDE SEQUENCE [LARGE SCALE GENOMIC DNA]</scope>
    <source>
        <strain evidence="3 4">LLFL</strain>
    </source>
</reference>
<feature type="region of interest" description="Disordered" evidence="1">
    <location>
        <begin position="63"/>
        <end position="89"/>
    </location>
</feature>
<comment type="caution">
    <text evidence="3">The sequence shown here is derived from an EMBL/GenBank/DDBJ whole genome shotgun (WGS) entry which is preliminary data.</text>
</comment>
<feature type="region of interest" description="Disordered" evidence="1">
    <location>
        <begin position="316"/>
        <end position="423"/>
    </location>
</feature>
<gene>
    <name evidence="3" type="ORF">JKILLFL_G8560</name>
</gene>
<sequence length="423" mass="41084">MRAMRLFGKGALALIAVSALLPGSANGLEVSITQLTCSFCVYTVTLTEGEISQGSQIRFTMSSGGANGQTKPAETSLQSAGISSTTPQTSITTTWATPFTSGGEAQAVYAVLDAGGNVVVDPATNSSSTSEVTLTANLGTCTTTTSTTTTTTTTSTSTSTATATTPTTTTAAPTSTASTIASSTSGTITYFTAIATATQGQSTFITVITVTPTSTSSPPSSGSGQSNGGGSNAGAIAGGANLQSYYNNGPPMANQGRPISPPMSVASGQPSYPPFNAASPEMSYYAPSHQQAPYAGFPIGMTAAAMGAGAGAGAGALGVGGRSPHSANQALVGSGNTSPGAGAGPSMTSHGFEGELPPAYPAGMDSVVPGPTDAKTGLHTHKTEGPSRPSTSDPSGGASDAAGSSSAAATAAGPAPTQTEGDI</sequence>
<evidence type="ECO:0000256" key="2">
    <source>
        <dbReference type="SAM" id="SignalP"/>
    </source>
</evidence>
<feature type="chain" id="PRO_5040314681" evidence="2">
    <location>
        <begin position="28"/>
        <end position="423"/>
    </location>
</feature>
<protein>
    <submittedName>
        <fullName evidence="3">Uncharacterized protein</fullName>
    </submittedName>
</protein>
<feature type="region of interest" description="Disordered" evidence="1">
    <location>
        <begin position="143"/>
        <end position="173"/>
    </location>
</feature>
<accession>A0A9N8M4H5</accession>
<keyword evidence="2" id="KW-0732">Signal</keyword>
<feature type="region of interest" description="Disordered" evidence="1">
    <location>
        <begin position="211"/>
        <end position="235"/>
    </location>
</feature>
<feature type="compositionally biased region" description="Low complexity" evidence="1">
    <location>
        <begin position="389"/>
        <end position="417"/>
    </location>
</feature>
<dbReference type="AlphaFoldDB" id="A0A9N8M4H5"/>
<dbReference type="EMBL" id="CAJHJF010006494">
    <property type="protein sequence ID" value="CAD6956890.1"/>
    <property type="molecule type" value="Genomic_DNA"/>
</dbReference>
<feature type="region of interest" description="Disordered" evidence="1">
    <location>
        <begin position="247"/>
        <end position="272"/>
    </location>
</feature>
<keyword evidence="4" id="KW-1185">Reference proteome</keyword>
<proteinExistence type="predicted"/>